<dbReference type="Gene3D" id="3.40.50.2300">
    <property type="match status" value="1"/>
</dbReference>
<dbReference type="NCBIfam" id="TIGR00229">
    <property type="entry name" value="sensory_box"/>
    <property type="match status" value="1"/>
</dbReference>
<evidence type="ECO:0000256" key="8">
    <source>
        <dbReference type="ARBA" id="ARBA00022840"/>
    </source>
</evidence>
<dbReference type="InterPro" id="IPR003018">
    <property type="entry name" value="GAF"/>
</dbReference>
<dbReference type="InterPro" id="IPR035965">
    <property type="entry name" value="PAS-like_dom_sf"/>
</dbReference>
<evidence type="ECO:0000256" key="12">
    <source>
        <dbReference type="PROSITE-ProRule" id="PRU00169"/>
    </source>
</evidence>
<dbReference type="CDD" id="cd00075">
    <property type="entry name" value="HATPase"/>
    <property type="match status" value="1"/>
</dbReference>
<dbReference type="InterPro" id="IPR000014">
    <property type="entry name" value="PAS"/>
</dbReference>
<keyword evidence="4" id="KW-0808">Transferase</keyword>
<keyword evidence="10" id="KW-0902">Two-component regulatory system</keyword>
<dbReference type="Proteomes" id="UP001168338">
    <property type="component" value="Unassembled WGS sequence"/>
</dbReference>
<dbReference type="InterPro" id="IPR005467">
    <property type="entry name" value="His_kinase_dom"/>
</dbReference>
<evidence type="ECO:0000259" key="15">
    <source>
        <dbReference type="PROSITE" id="PS50112"/>
    </source>
</evidence>
<evidence type="ECO:0000313" key="16">
    <source>
        <dbReference type="EMBL" id="MDN7024338.1"/>
    </source>
</evidence>
<feature type="domain" description="Histidine kinase" evidence="13">
    <location>
        <begin position="575"/>
        <end position="779"/>
    </location>
</feature>
<gene>
    <name evidence="16" type="ORF">FGU65_05440</name>
</gene>
<dbReference type="InterPro" id="IPR050351">
    <property type="entry name" value="BphY/WalK/GraS-like"/>
</dbReference>
<feature type="domain" description="PAS" evidence="15">
    <location>
        <begin position="283"/>
        <end position="328"/>
    </location>
</feature>
<reference evidence="16" key="1">
    <citation type="submission" date="2019-05" db="EMBL/GenBank/DDBJ databases">
        <title>Methanoculleus sp. FWC-SCC1, a methanogenic archaeon isolated from deep marine cold seep.</title>
        <authorList>
            <person name="Chen Y.-W."/>
            <person name="Chen S.-C."/>
            <person name="Teng N.-H."/>
            <person name="Lai M.-C."/>
        </authorList>
    </citation>
    <scope>NUCLEOTIDE SEQUENCE</scope>
    <source>
        <strain evidence="16">FWC-SCC1</strain>
    </source>
</reference>
<evidence type="ECO:0000259" key="14">
    <source>
        <dbReference type="PROSITE" id="PS50110"/>
    </source>
</evidence>
<evidence type="ECO:0000259" key="13">
    <source>
        <dbReference type="PROSITE" id="PS50109"/>
    </source>
</evidence>
<evidence type="ECO:0000256" key="3">
    <source>
        <dbReference type="ARBA" id="ARBA00012438"/>
    </source>
</evidence>
<keyword evidence="9" id="KW-1133">Transmembrane helix</keyword>
<comment type="caution">
    <text evidence="16">The sequence shown here is derived from an EMBL/GenBank/DDBJ whole genome shotgun (WGS) entry which is preliminary data.</text>
</comment>
<dbReference type="SMART" id="SM00091">
    <property type="entry name" value="PAS"/>
    <property type="match status" value="1"/>
</dbReference>
<dbReference type="PRINTS" id="PR00344">
    <property type="entry name" value="BCTRLSENSOR"/>
</dbReference>
<keyword evidence="11" id="KW-0472">Membrane</keyword>
<dbReference type="PROSITE" id="PS50112">
    <property type="entry name" value="PAS"/>
    <property type="match status" value="1"/>
</dbReference>
<dbReference type="InterPro" id="IPR011006">
    <property type="entry name" value="CheY-like_superfamily"/>
</dbReference>
<dbReference type="InterPro" id="IPR003594">
    <property type="entry name" value="HATPase_dom"/>
</dbReference>
<dbReference type="SUPFAM" id="SSF55874">
    <property type="entry name" value="ATPase domain of HSP90 chaperone/DNA topoisomerase II/histidine kinase"/>
    <property type="match status" value="1"/>
</dbReference>
<proteinExistence type="predicted"/>
<dbReference type="InterPro" id="IPR004358">
    <property type="entry name" value="Sig_transdc_His_kin-like_C"/>
</dbReference>
<dbReference type="PANTHER" id="PTHR42878:SF7">
    <property type="entry name" value="SENSOR HISTIDINE KINASE GLRK"/>
    <property type="match status" value="1"/>
</dbReference>
<dbReference type="CDD" id="cd00156">
    <property type="entry name" value="REC"/>
    <property type="match status" value="1"/>
</dbReference>
<evidence type="ECO:0000256" key="5">
    <source>
        <dbReference type="ARBA" id="ARBA00022692"/>
    </source>
</evidence>
<dbReference type="PROSITE" id="PS50109">
    <property type="entry name" value="HIS_KIN"/>
    <property type="match status" value="1"/>
</dbReference>
<dbReference type="SMART" id="SM00387">
    <property type="entry name" value="HATPase_c"/>
    <property type="match status" value="1"/>
</dbReference>
<sequence>MGSSPEPPGLRRIFYYRRHRYRGIGQPQQGRIRHMQTHGRVLLIGGSNDDAKMISESSGECDVVRRSRPEDAAKTLSDAPCDVVLLDAGLAGALAQITEAAGDTPIILLADPADEHRARQAGADDYLIRQRLTPDLIARVIRCAASRRRAAAVLTEREKELRCLYALGRLIEAPGIGLDEIYRGVTGLIPAAMQYADDACARITVHGREFQTGACTETPWRLESPIVVYGKPAGRLDVWYRSEHPDAGEGAFLAEERLLIDAVTERLGRVTERIRAEETLRESEERYRSIFTESLAPMLLIDPESGEIVDANAAASKYYGYPHSTLTGLQIAEINTLDRDEVFAEMERARAETRNLFLFQHRLATGEVRDVEVYSGAITVGGRPLLHSIVHDITERRDAERKIQDRNRQLSIINRIIGTASRSGAAGELMEKTLDQAMELLSFEGAGIALIDAEGRAVPACHRGIAADMQDWTGPLPCDRVAKTGTPVFEEDVPLPCLAEEGGTESGSCAGLPLASDGTMIGVMTLISTRRHRFTDEEKSLLIAIGQETGRALDRLMLQRQLEAANEQANFYLDVMAHDINNANTSSLLYASLLEEILTGEEKQYARKLLAGIRQSTEIIGNVSTIRRLQEANPPLSPVDLDTVIREVIRLFPDATIRYAGADATVLADDLLPEVFINLIGNSRKYGGTDVVIAIRVDDRDDRVQVTVEDTGPGIADTVKPGVFNRFRTGGRGRSGKGLGLYITRVLVERYGGSIRADDRLCGRPEEGAAFRFTLPKRSADPTSRGG</sequence>
<protein>
    <recommendedName>
        <fullName evidence="3">histidine kinase</fullName>
        <ecNumber evidence="3">2.7.13.3</ecNumber>
    </recommendedName>
</protein>
<feature type="modified residue" description="4-aspartylphosphate" evidence="12">
    <location>
        <position position="87"/>
    </location>
</feature>
<dbReference type="Gene3D" id="3.30.450.40">
    <property type="match status" value="1"/>
</dbReference>
<evidence type="ECO:0000256" key="10">
    <source>
        <dbReference type="ARBA" id="ARBA00023012"/>
    </source>
</evidence>
<keyword evidence="12" id="KW-0597">Phosphoprotein</keyword>
<accession>A0ABT8M8S5</accession>
<evidence type="ECO:0000256" key="9">
    <source>
        <dbReference type="ARBA" id="ARBA00022989"/>
    </source>
</evidence>
<dbReference type="SUPFAM" id="SSF55781">
    <property type="entry name" value="GAF domain-like"/>
    <property type="match status" value="1"/>
</dbReference>
<dbReference type="Gene3D" id="3.30.565.10">
    <property type="entry name" value="Histidine kinase-like ATPase, C-terminal domain"/>
    <property type="match status" value="1"/>
</dbReference>
<evidence type="ECO:0000256" key="4">
    <source>
        <dbReference type="ARBA" id="ARBA00022679"/>
    </source>
</evidence>
<dbReference type="Pfam" id="PF02518">
    <property type="entry name" value="HATPase_c"/>
    <property type="match status" value="1"/>
</dbReference>
<dbReference type="SMART" id="SM00065">
    <property type="entry name" value="GAF"/>
    <property type="match status" value="1"/>
</dbReference>
<dbReference type="PROSITE" id="PS50110">
    <property type="entry name" value="RESPONSE_REGULATORY"/>
    <property type="match status" value="1"/>
</dbReference>
<keyword evidence="5" id="KW-0812">Transmembrane</keyword>
<evidence type="ECO:0000256" key="6">
    <source>
        <dbReference type="ARBA" id="ARBA00022741"/>
    </source>
</evidence>
<keyword evidence="6" id="KW-0547">Nucleotide-binding</keyword>
<dbReference type="CDD" id="cd00130">
    <property type="entry name" value="PAS"/>
    <property type="match status" value="1"/>
</dbReference>
<dbReference type="SUPFAM" id="SSF52172">
    <property type="entry name" value="CheY-like"/>
    <property type="match status" value="1"/>
</dbReference>
<comment type="catalytic activity">
    <reaction evidence="1">
        <text>ATP + protein L-histidine = ADP + protein N-phospho-L-histidine.</text>
        <dbReference type="EC" id="2.7.13.3"/>
    </reaction>
</comment>
<dbReference type="PANTHER" id="PTHR42878">
    <property type="entry name" value="TWO-COMPONENT HISTIDINE KINASE"/>
    <property type="match status" value="1"/>
</dbReference>
<dbReference type="EC" id="2.7.13.3" evidence="3"/>
<dbReference type="SUPFAM" id="SSF55785">
    <property type="entry name" value="PYP-like sensor domain (PAS domain)"/>
    <property type="match status" value="1"/>
</dbReference>
<evidence type="ECO:0000313" key="17">
    <source>
        <dbReference type="Proteomes" id="UP001168338"/>
    </source>
</evidence>
<dbReference type="Pfam" id="PF13185">
    <property type="entry name" value="GAF_2"/>
    <property type="match status" value="1"/>
</dbReference>
<dbReference type="Gene3D" id="3.30.450.20">
    <property type="entry name" value="PAS domain"/>
    <property type="match status" value="1"/>
</dbReference>
<evidence type="ECO:0000256" key="1">
    <source>
        <dbReference type="ARBA" id="ARBA00000085"/>
    </source>
</evidence>
<dbReference type="InterPro" id="IPR029016">
    <property type="entry name" value="GAF-like_dom_sf"/>
</dbReference>
<evidence type="ECO:0000256" key="2">
    <source>
        <dbReference type="ARBA" id="ARBA00004141"/>
    </source>
</evidence>
<name>A0ABT8M8S5_9EURY</name>
<keyword evidence="8" id="KW-0067">ATP-binding</keyword>
<comment type="subcellular location">
    <subcellularLocation>
        <location evidence="2">Membrane</location>
        <topology evidence="2">Multi-pass membrane protein</topology>
    </subcellularLocation>
</comment>
<evidence type="ECO:0000256" key="11">
    <source>
        <dbReference type="ARBA" id="ARBA00023136"/>
    </source>
</evidence>
<organism evidence="16 17">
    <name type="scientific">Methanoculleus frigidifontis</name>
    <dbReference type="NCBI Taxonomy" id="2584085"/>
    <lineage>
        <taxon>Archaea</taxon>
        <taxon>Methanobacteriati</taxon>
        <taxon>Methanobacteriota</taxon>
        <taxon>Stenosarchaea group</taxon>
        <taxon>Methanomicrobia</taxon>
        <taxon>Methanomicrobiales</taxon>
        <taxon>Methanomicrobiaceae</taxon>
        <taxon>Methanoculleus</taxon>
    </lineage>
</organism>
<feature type="domain" description="Response regulatory" evidence="14">
    <location>
        <begin position="40"/>
        <end position="144"/>
    </location>
</feature>
<dbReference type="InterPro" id="IPR001789">
    <property type="entry name" value="Sig_transdc_resp-reg_receiver"/>
</dbReference>
<dbReference type="Pfam" id="PF13426">
    <property type="entry name" value="PAS_9"/>
    <property type="match status" value="1"/>
</dbReference>
<evidence type="ECO:0000256" key="7">
    <source>
        <dbReference type="ARBA" id="ARBA00022777"/>
    </source>
</evidence>
<keyword evidence="7" id="KW-0418">Kinase</keyword>
<dbReference type="EMBL" id="VCYH01000003">
    <property type="protein sequence ID" value="MDN7024338.1"/>
    <property type="molecule type" value="Genomic_DNA"/>
</dbReference>
<dbReference type="InterPro" id="IPR036890">
    <property type="entry name" value="HATPase_C_sf"/>
</dbReference>
<keyword evidence="17" id="KW-1185">Reference proteome</keyword>